<name>A0A212FJ01_DANPL</name>
<feature type="coiled-coil region" evidence="2">
    <location>
        <begin position="158"/>
        <end position="340"/>
    </location>
</feature>
<reference evidence="4 5" key="1">
    <citation type="journal article" date="2011" name="Cell">
        <title>The monarch butterfly genome yields insights into long-distance migration.</title>
        <authorList>
            <person name="Zhan S."/>
            <person name="Merlin C."/>
            <person name="Boore J.L."/>
            <person name="Reppert S.M."/>
        </authorList>
    </citation>
    <scope>NUCLEOTIDE SEQUENCE [LARGE SCALE GENOMIC DNA]</scope>
    <source>
        <strain evidence="4">F-2</strain>
    </source>
</reference>
<accession>A0A212FJ01</accession>
<dbReference type="InterPro" id="IPR051149">
    <property type="entry name" value="Spindly/BICDR_Dynein_Adapter"/>
</dbReference>
<evidence type="ECO:0008006" key="6">
    <source>
        <dbReference type="Google" id="ProtNLM"/>
    </source>
</evidence>
<dbReference type="FunCoup" id="A0A212FJ01">
    <property type="interactions" value="28"/>
</dbReference>
<evidence type="ECO:0000256" key="2">
    <source>
        <dbReference type="SAM" id="Coils"/>
    </source>
</evidence>
<protein>
    <recommendedName>
        <fullName evidence="6">Bicaudal D-related protein homolog</fullName>
    </recommendedName>
</protein>
<dbReference type="InParanoid" id="A0A212FJ01"/>
<keyword evidence="1 2" id="KW-0175">Coiled coil</keyword>
<evidence type="ECO:0000313" key="4">
    <source>
        <dbReference type="EMBL" id="OWR53713.1"/>
    </source>
</evidence>
<evidence type="ECO:0000313" key="5">
    <source>
        <dbReference type="Proteomes" id="UP000007151"/>
    </source>
</evidence>
<dbReference type="Proteomes" id="UP000007151">
    <property type="component" value="Unassembled WGS sequence"/>
</dbReference>
<feature type="region of interest" description="Disordered" evidence="3">
    <location>
        <begin position="567"/>
        <end position="598"/>
    </location>
</feature>
<proteinExistence type="predicted"/>
<gene>
    <name evidence="4" type="ORF">KGM_201800</name>
</gene>
<sequence>MVCEIKTPLKHAGPEPRKARRRCFTVRCPKPIPTTVSVTCLNNYYSVNNLLFIYLSLEIIYLEWFPHAEDAVRDISWPDRDVITFEYWIHKAQFTVRLLETEWGRCHEKSLVHTDGYKRIARRCTLLFVYKNQENKPLYINSMVHISTSIQVTSMVLISELEQEKHLLRRRLDTEQGEYEARLVELQNDIKELTAKIDSKDNSVKQREEEKTGLIAELTAQNSRLTNQLKESSAVEAQLLAQLELLKDQCSIRKTSLQDHVQSLESLKAELALMSDKRADLERRLTTSLKDKDSLTQQLDEANDRISALERQLKEQEHLYQNTLKELERLQRSHDTLAERVGSDPVEITNTPRSLHAELESEPEEDENWLRTEAVQVFKQLRALALQLNTGHDDDSGLHSDLSLSSLDGDEGETLRRGALSAACADAVAAYAALEGSRVRDSIASHARRAMERERQIDEKNEIIAELSSKLSVAEVELRASADERDKLLNDATYSSLQHDEAVTKARQERDEAIERKKASEVALAKTRVELMQANSQLYEAVRQKIDLGQQLEQWQMDMQELIDEQMKHKLTSQEKRRKLPPPRAPTRTERLFGLFHR</sequence>
<dbReference type="Gene3D" id="1.10.287.1490">
    <property type="match status" value="1"/>
</dbReference>
<dbReference type="AlphaFoldDB" id="A0A212FJ01"/>
<organism evidence="4 5">
    <name type="scientific">Danaus plexippus plexippus</name>
    <dbReference type="NCBI Taxonomy" id="278856"/>
    <lineage>
        <taxon>Eukaryota</taxon>
        <taxon>Metazoa</taxon>
        <taxon>Ecdysozoa</taxon>
        <taxon>Arthropoda</taxon>
        <taxon>Hexapoda</taxon>
        <taxon>Insecta</taxon>
        <taxon>Pterygota</taxon>
        <taxon>Neoptera</taxon>
        <taxon>Endopterygota</taxon>
        <taxon>Lepidoptera</taxon>
        <taxon>Glossata</taxon>
        <taxon>Ditrysia</taxon>
        <taxon>Papilionoidea</taxon>
        <taxon>Nymphalidae</taxon>
        <taxon>Danainae</taxon>
        <taxon>Danaini</taxon>
        <taxon>Danaina</taxon>
        <taxon>Danaus</taxon>
        <taxon>Danaus</taxon>
    </lineage>
</organism>
<comment type="caution">
    <text evidence="4">The sequence shown here is derived from an EMBL/GenBank/DDBJ whole genome shotgun (WGS) entry which is preliminary data.</text>
</comment>
<dbReference type="STRING" id="278856.A0A212FJ01"/>
<evidence type="ECO:0000256" key="3">
    <source>
        <dbReference type="SAM" id="MobiDB-lite"/>
    </source>
</evidence>
<feature type="region of interest" description="Disordered" evidence="3">
    <location>
        <begin position="346"/>
        <end position="367"/>
    </location>
</feature>
<keyword evidence="5" id="KW-1185">Reference proteome</keyword>
<evidence type="ECO:0000256" key="1">
    <source>
        <dbReference type="ARBA" id="ARBA00023054"/>
    </source>
</evidence>
<feature type="coiled-coil region" evidence="2">
    <location>
        <begin position="450"/>
        <end position="484"/>
    </location>
</feature>
<dbReference type="EMBL" id="AGBW02008320">
    <property type="protein sequence ID" value="OWR53713.1"/>
    <property type="molecule type" value="Genomic_DNA"/>
</dbReference>
<dbReference type="PANTHER" id="PTHR32123:SF13">
    <property type="entry name" value="BICAUDAL D-RELATED PROTEIN HOMOLOG"/>
    <property type="match status" value="1"/>
</dbReference>
<dbReference type="eggNOG" id="ENOG502QUA9">
    <property type="taxonomic scope" value="Eukaryota"/>
</dbReference>
<dbReference type="KEGG" id="dpl:KGM_201800"/>
<dbReference type="PANTHER" id="PTHR32123">
    <property type="entry name" value="BICD FAMILY-LIKE CARGO ADAPTER"/>
    <property type="match status" value="1"/>
</dbReference>